<evidence type="ECO:0000313" key="6">
    <source>
        <dbReference type="Proteomes" id="UP001597055"/>
    </source>
</evidence>
<dbReference type="PROSITE" id="PS51219">
    <property type="entry name" value="DPCK"/>
    <property type="match status" value="1"/>
</dbReference>
<name>A0ABW3AK50_9MICO</name>
<dbReference type="HAMAP" id="MF_00376">
    <property type="entry name" value="Dephospho_CoA_kinase"/>
    <property type="match status" value="1"/>
</dbReference>
<dbReference type="NCBIfam" id="NF002879">
    <property type="entry name" value="PRK03333.1"/>
    <property type="match status" value="1"/>
</dbReference>
<gene>
    <name evidence="3 5" type="primary">coaE</name>
    <name evidence="5" type="ORF">ACFQ0P_13145</name>
</gene>
<evidence type="ECO:0000256" key="4">
    <source>
        <dbReference type="NCBIfam" id="TIGR00152"/>
    </source>
</evidence>
<keyword evidence="1 3" id="KW-0547">Nucleotide-binding</keyword>
<accession>A0ABW3AK50</accession>
<evidence type="ECO:0000256" key="3">
    <source>
        <dbReference type="HAMAP-Rule" id="MF_00376"/>
    </source>
</evidence>
<dbReference type="GO" id="GO:0004140">
    <property type="term" value="F:dephospho-CoA kinase activity"/>
    <property type="evidence" value="ECO:0007669"/>
    <property type="project" value="UniProtKB-EC"/>
</dbReference>
<dbReference type="CDD" id="cd02022">
    <property type="entry name" value="DPCK"/>
    <property type="match status" value="1"/>
</dbReference>
<evidence type="ECO:0000256" key="1">
    <source>
        <dbReference type="ARBA" id="ARBA00022741"/>
    </source>
</evidence>
<dbReference type="PANTHER" id="PTHR10695">
    <property type="entry name" value="DEPHOSPHO-COA KINASE-RELATED"/>
    <property type="match status" value="1"/>
</dbReference>
<dbReference type="InterPro" id="IPR027417">
    <property type="entry name" value="P-loop_NTPase"/>
</dbReference>
<comment type="function">
    <text evidence="3">Catalyzes the phosphorylation of the 3'-hydroxyl group of dephosphocoenzyme A to form coenzyme A.</text>
</comment>
<dbReference type="InterPro" id="IPR001977">
    <property type="entry name" value="Depp_CoAkinase"/>
</dbReference>
<dbReference type="Proteomes" id="UP001597055">
    <property type="component" value="Unassembled WGS sequence"/>
</dbReference>
<protein>
    <recommendedName>
        <fullName evidence="3 4">Dephospho-CoA kinase</fullName>
        <ecNumber evidence="3 4">2.7.1.24</ecNumber>
    </recommendedName>
    <alternativeName>
        <fullName evidence="3">Dephosphocoenzyme A kinase</fullName>
    </alternativeName>
</protein>
<evidence type="ECO:0000313" key="5">
    <source>
        <dbReference type="EMBL" id="MFD0791348.1"/>
    </source>
</evidence>
<dbReference type="PANTHER" id="PTHR10695:SF46">
    <property type="entry name" value="BIFUNCTIONAL COENZYME A SYNTHASE-RELATED"/>
    <property type="match status" value="1"/>
</dbReference>
<comment type="similarity">
    <text evidence="3">Belongs to the CoaE family.</text>
</comment>
<keyword evidence="6" id="KW-1185">Reference proteome</keyword>
<dbReference type="EMBL" id="JBHTII010000002">
    <property type="protein sequence ID" value="MFD0791348.1"/>
    <property type="molecule type" value="Genomic_DNA"/>
</dbReference>
<comment type="catalytic activity">
    <reaction evidence="3">
        <text>3'-dephospho-CoA + ATP = ADP + CoA + H(+)</text>
        <dbReference type="Rhea" id="RHEA:18245"/>
        <dbReference type="ChEBI" id="CHEBI:15378"/>
        <dbReference type="ChEBI" id="CHEBI:30616"/>
        <dbReference type="ChEBI" id="CHEBI:57287"/>
        <dbReference type="ChEBI" id="CHEBI:57328"/>
        <dbReference type="ChEBI" id="CHEBI:456216"/>
        <dbReference type="EC" id="2.7.1.24"/>
    </reaction>
</comment>
<dbReference type="EC" id="2.7.1.24" evidence="3 4"/>
<dbReference type="NCBIfam" id="TIGR00152">
    <property type="entry name" value="dephospho-CoA kinase"/>
    <property type="match status" value="1"/>
</dbReference>
<keyword evidence="3" id="KW-0963">Cytoplasm</keyword>
<keyword evidence="3 5" id="KW-0808">Transferase</keyword>
<keyword evidence="3 5" id="KW-0418">Kinase</keyword>
<organism evidence="5 6">
    <name type="scientific">Microbacterium insulae</name>
    <dbReference type="NCBI Taxonomy" id="483014"/>
    <lineage>
        <taxon>Bacteria</taxon>
        <taxon>Bacillati</taxon>
        <taxon>Actinomycetota</taxon>
        <taxon>Actinomycetes</taxon>
        <taxon>Micrococcales</taxon>
        <taxon>Microbacteriaceae</taxon>
        <taxon>Microbacterium</taxon>
    </lineage>
</organism>
<dbReference type="RefSeq" id="WP_204979116.1">
    <property type="nucleotide sequence ID" value="NZ_JBHTII010000002.1"/>
</dbReference>
<evidence type="ECO:0000256" key="2">
    <source>
        <dbReference type="ARBA" id="ARBA00022840"/>
    </source>
</evidence>
<comment type="pathway">
    <text evidence="3">Cofactor biosynthesis; coenzyme A biosynthesis; CoA from (R)-pantothenate: step 5/5.</text>
</comment>
<dbReference type="Gene3D" id="3.40.50.300">
    <property type="entry name" value="P-loop containing nucleotide triphosphate hydrolases"/>
    <property type="match status" value="1"/>
</dbReference>
<dbReference type="Pfam" id="PF01121">
    <property type="entry name" value="CoaE"/>
    <property type="match status" value="1"/>
</dbReference>
<dbReference type="SUPFAM" id="SSF52540">
    <property type="entry name" value="P-loop containing nucleoside triphosphate hydrolases"/>
    <property type="match status" value="1"/>
</dbReference>
<proteinExistence type="inferred from homology"/>
<feature type="binding site" evidence="3">
    <location>
        <begin position="11"/>
        <end position="16"/>
    </location>
    <ligand>
        <name>ATP</name>
        <dbReference type="ChEBI" id="CHEBI:30616"/>
    </ligand>
</feature>
<comment type="subcellular location">
    <subcellularLocation>
        <location evidence="3">Cytoplasm</location>
    </subcellularLocation>
</comment>
<keyword evidence="3" id="KW-0173">Coenzyme A biosynthesis</keyword>
<keyword evidence="2 3" id="KW-0067">ATP-binding</keyword>
<comment type="caution">
    <text evidence="5">The sequence shown here is derived from an EMBL/GenBank/DDBJ whole genome shotgun (WGS) entry which is preliminary data.</text>
</comment>
<sequence>MPLVALTGGIASGKSTIARRLAEHGAVVVDADQIVRDVQQPGSPVLADLADAFGADILRADGSLDRAALGTRAFGDDDAVARLNAIVHPAVRIESAERFAAAFAADPEAVVVYDVPLLVEARVDDPWELIVVAHAPADVRRHRLVELRGLSEADAAARLASQVSDEARLAVADVVIDTAGSLEETHRQVDELWRDLPGLIASRDR</sequence>
<reference evidence="6" key="1">
    <citation type="journal article" date="2019" name="Int. J. Syst. Evol. Microbiol.">
        <title>The Global Catalogue of Microorganisms (GCM) 10K type strain sequencing project: providing services to taxonomists for standard genome sequencing and annotation.</title>
        <authorList>
            <consortium name="The Broad Institute Genomics Platform"/>
            <consortium name="The Broad Institute Genome Sequencing Center for Infectious Disease"/>
            <person name="Wu L."/>
            <person name="Ma J."/>
        </authorList>
    </citation>
    <scope>NUCLEOTIDE SEQUENCE [LARGE SCALE GENOMIC DNA]</scope>
    <source>
        <strain evidence="6">CCUG 54523</strain>
    </source>
</reference>